<name>A0AAI8VVG9_9PEZI</name>
<organism evidence="1 2">
    <name type="scientific">Anthostomella pinea</name>
    <dbReference type="NCBI Taxonomy" id="933095"/>
    <lineage>
        <taxon>Eukaryota</taxon>
        <taxon>Fungi</taxon>
        <taxon>Dikarya</taxon>
        <taxon>Ascomycota</taxon>
        <taxon>Pezizomycotina</taxon>
        <taxon>Sordariomycetes</taxon>
        <taxon>Xylariomycetidae</taxon>
        <taxon>Xylariales</taxon>
        <taxon>Xylariaceae</taxon>
        <taxon>Anthostomella</taxon>
    </lineage>
</organism>
<evidence type="ECO:0000313" key="1">
    <source>
        <dbReference type="EMBL" id="CAJ2511188.1"/>
    </source>
</evidence>
<dbReference type="EMBL" id="CAUWAG010000018">
    <property type="protein sequence ID" value="CAJ2511188.1"/>
    <property type="molecule type" value="Genomic_DNA"/>
</dbReference>
<dbReference type="AlphaFoldDB" id="A0AAI8VVG9"/>
<proteinExistence type="predicted"/>
<reference evidence="1" key="1">
    <citation type="submission" date="2023-10" db="EMBL/GenBank/DDBJ databases">
        <authorList>
            <person name="Hackl T."/>
        </authorList>
    </citation>
    <scope>NUCLEOTIDE SEQUENCE</scope>
</reference>
<gene>
    <name evidence="1" type="ORF">KHLLAP_LOCUS11656</name>
</gene>
<sequence>MGYNRWIFMGVPDNDPLWSSEQQDRCFGEYCWRTRGAQHHPISFSCTRRLSLATIKPELRENEEQLAVAFYKALWNTFLIDEKGKISGQREPAFASPEHTNARHFVDEPRWVITKMNLETVHRGEKELVQRKEWWLKGGGQYQELWFVEARIDRARGLADVGIRMCGSNTGLDTGNPIFRKSIQLSVFASAQKLLEE</sequence>
<keyword evidence="2" id="KW-1185">Reference proteome</keyword>
<evidence type="ECO:0000313" key="2">
    <source>
        <dbReference type="Proteomes" id="UP001295740"/>
    </source>
</evidence>
<accession>A0AAI8VVG9</accession>
<comment type="caution">
    <text evidence="1">The sequence shown here is derived from an EMBL/GenBank/DDBJ whole genome shotgun (WGS) entry which is preliminary data.</text>
</comment>
<protein>
    <submittedName>
        <fullName evidence="1">Uu.00g068130.m01.CDS01</fullName>
    </submittedName>
</protein>
<dbReference type="Proteomes" id="UP001295740">
    <property type="component" value="Unassembled WGS sequence"/>
</dbReference>